<feature type="chain" id="PRO_5036719078" evidence="1">
    <location>
        <begin position="19"/>
        <end position="144"/>
    </location>
</feature>
<feature type="signal peptide" evidence="1">
    <location>
        <begin position="1"/>
        <end position="18"/>
    </location>
</feature>
<proteinExistence type="predicted"/>
<keyword evidence="1" id="KW-0732">Signal</keyword>
<protein>
    <submittedName>
        <fullName evidence="3">Uncharacterized protein</fullName>
    </submittedName>
</protein>
<evidence type="ECO:0000313" key="3">
    <source>
        <dbReference type="WBParaSite" id="nRc.2.0.1.t16301-RA"/>
    </source>
</evidence>
<organism evidence="2 3">
    <name type="scientific">Romanomermis culicivorax</name>
    <name type="common">Nematode worm</name>
    <dbReference type="NCBI Taxonomy" id="13658"/>
    <lineage>
        <taxon>Eukaryota</taxon>
        <taxon>Metazoa</taxon>
        <taxon>Ecdysozoa</taxon>
        <taxon>Nematoda</taxon>
        <taxon>Enoplea</taxon>
        <taxon>Dorylaimia</taxon>
        <taxon>Mermithida</taxon>
        <taxon>Mermithoidea</taxon>
        <taxon>Mermithidae</taxon>
        <taxon>Romanomermis</taxon>
    </lineage>
</organism>
<sequence>MNFLLITVAYSLISLLWAKPQGFSGIIDNVDPGYNVPAGGYNNYNNYNNYQQQQQPQNCYEMQEKRLGQFVFTCHNNNYEPSACLSQQGLGQVQLGERQILLYKGAENIPWQDGKFDHSFIRNLPVSIINHQNMHQYYQSLFAI</sequence>
<dbReference type="Proteomes" id="UP000887565">
    <property type="component" value="Unplaced"/>
</dbReference>
<evidence type="ECO:0000313" key="2">
    <source>
        <dbReference type="Proteomes" id="UP000887565"/>
    </source>
</evidence>
<name>A0A915IR64_ROMCU</name>
<accession>A0A915IR64</accession>
<dbReference type="AlphaFoldDB" id="A0A915IR64"/>
<keyword evidence="2" id="KW-1185">Reference proteome</keyword>
<dbReference type="WBParaSite" id="nRc.2.0.1.t16301-RA">
    <property type="protein sequence ID" value="nRc.2.0.1.t16301-RA"/>
    <property type="gene ID" value="nRc.2.0.1.g16301"/>
</dbReference>
<evidence type="ECO:0000256" key="1">
    <source>
        <dbReference type="SAM" id="SignalP"/>
    </source>
</evidence>
<reference evidence="3" key="1">
    <citation type="submission" date="2022-11" db="UniProtKB">
        <authorList>
            <consortium name="WormBaseParasite"/>
        </authorList>
    </citation>
    <scope>IDENTIFICATION</scope>
</reference>